<dbReference type="InterPro" id="IPR050744">
    <property type="entry name" value="AI-2_Isomerase_LsrG"/>
</dbReference>
<dbReference type="Proteomes" id="UP000199306">
    <property type="component" value="Unassembled WGS sequence"/>
</dbReference>
<sequence length="101" mass="11698">MIQSKENIVITATYQVGEENLPVVLELLRQVQSLSVLESGCMYYQAHQTMENPGEIFLYEIYENEKALNQHRLSQHFQEIVVQQIVPLLQSRNVSILKPII</sequence>
<gene>
    <name evidence="2" type="ORF">SAMN04515674_104111</name>
</gene>
<protein>
    <submittedName>
        <fullName evidence="2">Quinol monooxygenase YgiN</fullName>
    </submittedName>
</protein>
<dbReference type="PROSITE" id="PS51725">
    <property type="entry name" value="ABM"/>
    <property type="match status" value="1"/>
</dbReference>
<dbReference type="InterPro" id="IPR011008">
    <property type="entry name" value="Dimeric_a/b-barrel"/>
</dbReference>
<evidence type="ECO:0000259" key="1">
    <source>
        <dbReference type="PROSITE" id="PS51725"/>
    </source>
</evidence>
<keyword evidence="3" id="KW-1185">Reference proteome</keyword>
<evidence type="ECO:0000313" key="2">
    <source>
        <dbReference type="EMBL" id="SFP58738.1"/>
    </source>
</evidence>
<dbReference type="GO" id="GO:0004497">
    <property type="term" value="F:monooxygenase activity"/>
    <property type="evidence" value="ECO:0007669"/>
    <property type="project" value="UniProtKB-KW"/>
</dbReference>
<keyword evidence="2" id="KW-0560">Oxidoreductase</keyword>
<reference evidence="2 3" key="1">
    <citation type="submission" date="2016-10" db="EMBL/GenBank/DDBJ databases">
        <authorList>
            <person name="de Groot N.N."/>
        </authorList>
    </citation>
    <scope>NUCLEOTIDE SEQUENCE [LARGE SCALE GENOMIC DNA]</scope>
    <source>
        <strain evidence="3">E92,LMG 26720,CCM 7988</strain>
    </source>
</reference>
<organism evidence="2 3">
    <name type="scientific">Pseudarcicella hirudinis</name>
    <dbReference type="NCBI Taxonomy" id="1079859"/>
    <lineage>
        <taxon>Bacteria</taxon>
        <taxon>Pseudomonadati</taxon>
        <taxon>Bacteroidota</taxon>
        <taxon>Cytophagia</taxon>
        <taxon>Cytophagales</taxon>
        <taxon>Flectobacillaceae</taxon>
        <taxon>Pseudarcicella</taxon>
    </lineage>
</organism>
<dbReference type="RefSeq" id="WP_092015335.1">
    <property type="nucleotide sequence ID" value="NZ_FOXH01000004.1"/>
</dbReference>
<evidence type="ECO:0000313" key="3">
    <source>
        <dbReference type="Proteomes" id="UP000199306"/>
    </source>
</evidence>
<dbReference type="EMBL" id="FOXH01000004">
    <property type="protein sequence ID" value="SFP58738.1"/>
    <property type="molecule type" value="Genomic_DNA"/>
</dbReference>
<dbReference type="InterPro" id="IPR007138">
    <property type="entry name" value="ABM_dom"/>
</dbReference>
<dbReference type="OrthoDB" id="964493at2"/>
<dbReference type="STRING" id="1079859.SAMN04515674_104111"/>
<proteinExistence type="predicted"/>
<name>A0A1I5RJN2_9BACT</name>
<dbReference type="Pfam" id="PF03992">
    <property type="entry name" value="ABM"/>
    <property type="match status" value="1"/>
</dbReference>
<dbReference type="AlphaFoldDB" id="A0A1I5RJN2"/>
<dbReference type="PANTHER" id="PTHR33336:SF3">
    <property type="entry name" value="ABM DOMAIN-CONTAINING PROTEIN"/>
    <property type="match status" value="1"/>
</dbReference>
<feature type="domain" description="ABM" evidence="1">
    <location>
        <begin position="8"/>
        <end position="97"/>
    </location>
</feature>
<dbReference type="SUPFAM" id="SSF54909">
    <property type="entry name" value="Dimeric alpha+beta barrel"/>
    <property type="match status" value="1"/>
</dbReference>
<dbReference type="GO" id="GO:0005829">
    <property type="term" value="C:cytosol"/>
    <property type="evidence" value="ECO:0007669"/>
    <property type="project" value="TreeGrafter"/>
</dbReference>
<keyword evidence="2" id="KW-0503">Monooxygenase</keyword>
<dbReference type="PANTHER" id="PTHR33336">
    <property type="entry name" value="QUINOL MONOOXYGENASE YGIN-RELATED"/>
    <property type="match status" value="1"/>
</dbReference>
<dbReference type="Gene3D" id="3.30.70.100">
    <property type="match status" value="1"/>
</dbReference>
<accession>A0A1I5RJN2</accession>